<dbReference type="OMA" id="RSIVCKI"/>
<evidence type="ECO:0000313" key="3">
    <source>
        <dbReference type="Proteomes" id="UP000193240"/>
    </source>
</evidence>
<dbReference type="PANTHER" id="PTHR47843:SF5">
    <property type="entry name" value="BTB_POZ DOMAIN PROTEIN"/>
    <property type="match status" value="1"/>
</dbReference>
<dbReference type="AlphaFoldDB" id="A0A1Y2ME90"/>
<dbReference type="InParanoid" id="A0A1Y2ME90"/>
<sequence>MAEASREQLLADIKSINKDTAFSDLTIKCGADTYSVHKNVVAARANVFAKALKLPGKEAEQGVIDLPYNEPEVAKLLVKYLYEAEYDPVLSGFAPSWDYGTTPPHTCDNIYVRRCDAGLHRVLGRPGFTKSAYRVYSTTPTRDKGLRSIVCKIISVHMRQLKKPEIEDLMNEFNGLAFGMLFDKAEQAGWCK</sequence>
<dbReference type="SUPFAM" id="SSF54695">
    <property type="entry name" value="POZ domain"/>
    <property type="match status" value="1"/>
</dbReference>
<dbReference type="STRING" id="105696.A0A1Y2ME90"/>
<dbReference type="Proteomes" id="UP000193240">
    <property type="component" value="Unassembled WGS sequence"/>
</dbReference>
<feature type="domain" description="BTB" evidence="1">
    <location>
        <begin position="23"/>
        <end position="87"/>
    </location>
</feature>
<dbReference type="EMBL" id="KZ107838">
    <property type="protein sequence ID" value="OSS54281.1"/>
    <property type="molecule type" value="Genomic_DNA"/>
</dbReference>
<dbReference type="InterPro" id="IPR011333">
    <property type="entry name" value="SKP1/BTB/POZ_sf"/>
</dbReference>
<dbReference type="CDD" id="cd18186">
    <property type="entry name" value="BTB_POZ_ZBTB_KLHL-like"/>
    <property type="match status" value="1"/>
</dbReference>
<dbReference type="Gene3D" id="3.30.710.10">
    <property type="entry name" value="Potassium Channel Kv1.1, Chain A"/>
    <property type="match status" value="1"/>
</dbReference>
<evidence type="ECO:0000313" key="2">
    <source>
        <dbReference type="EMBL" id="OSS54281.1"/>
    </source>
</evidence>
<dbReference type="InterPro" id="IPR000210">
    <property type="entry name" value="BTB/POZ_dom"/>
</dbReference>
<dbReference type="PROSITE" id="PS50097">
    <property type="entry name" value="BTB"/>
    <property type="match status" value="1"/>
</dbReference>
<dbReference type="Pfam" id="PF00651">
    <property type="entry name" value="BTB"/>
    <property type="match status" value="1"/>
</dbReference>
<reference evidence="2 3" key="1">
    <citation type="journal article" date="2017" name="Genome Announc.">
        <title>Genome sequence of the saprophytic ascomycete Epicoccum nigrum ICMP 19927 strain isolated from New Zealand.</title>
        <authorList>
            <person name="Fokin M."/>
            <person name="Fleetwood D."/>
            <person name="Weir B.S."/>
            <person name="Villas-Boas S.G."/>
        </authorList>
    </citation>
    <scope>NUCLEOTIDE SEQUENCE [LARGE SCALE GENOMIC DNA]</scope>
    <source>
        <strain evidence="2 3">ICMP 19927</strain>
    </source>
</reference>
<evidence type="ECO:0000259" key="1">
    <source>
        <dbReference type="PROSITE" id="PS50097"/>
    </source>
</evidence>
<protein>
    <recommendedName>
        <fullName evidence="1">BTB domain-containing protein</fullName>
    </recommendedName>
</protein>
<organism evidence="2 3">
    <name type="scientific">Epicoccum nigrum</name>
    <name type="common">Soil fungus</name>
    <name type="synonym">Epicoccum purpurascens</name>
    <dbReference type="NCBI Taxonomy" id="105696"/>
    <lineage>
        <taxon>Eukaryota</taxon>
        <taxon>Fungi</taxon>
        <taxon>Dikarya</taxon>
        <taxon>Ascomycota</taxon>
        <taxon>Pezizomycotina</taxon>
        <taxon>Dothideomycetes</taxon>
        <taxon>Pleosporomycetidae</taxon>
        <taxon>Pleosporales</taxon>
        <taxon>Pleosporineae</taxon>
        <taxon>Didymellaceae</taxon>
        <taxon>Epicoccum</taxon>
    </lineage>
</organism>
<gene>
    <name evidence="2" type="ORF">B5807_00026</name>
</gene>
<keyword evidence="3" id="KW-1185">Reference proteome</keyword>
<dbReference type="PANTHER" id="PTHR47843">
    <property type="entry name" value="BTB DOMAIN-CONTAINING PROTEIN-RELATED"/>
    <property type="match status" value="1"/>
</dbReference>
<proteinExistence type="predicted"/>
<name>A0A1Y2ME90_EPING</name>
<accession>A0A1Y2ME90</accession>